<dbReference type="GO" id="GO:0006548">
    <property type="term" value="P:L-histidine catabolic process"/>
    <property type="evidence" value="ECO:0007669"/>
    <property type="project" value="InterPro"/>
</dbReference>
<evidence type="ECO:0000256" key="7">
    <source>
        <dbReference type="ARBA" id="ARBA00049269"/>
    </source>
</evidence>
<comment type="caution">
    <text evidence="10">The sequence shown here is derived from an EMBL/GenBank/DDBJ whole genome shotgun (WGS) entry which is preliminary data.</text>
</comment>
<dbReference type="EC" id="4.3.1.3" evidence="3 9"/>
<evidence type="ECO:0000256" key="6">
    <source>
        <dbReference type="ARBA" id="ARBA00023239"/>
    </source>
</evidence>
<proteinExistence type="inferred from homology"/>
<dbReference type="CDD" id="cd00332">
    <property type="entry name" value="PAL-HAL"/>
    <property type="match status" value="1"/>
</dbReference>
<dbReference type="AlphaFoldDB" id="A0AAV2TMH7"/>
<dbReference type="InterPro" id="IPR001106">
    <property type="entry name" value="Aromatic_Lyase"/>
</dbReference>
<dbReference type="InterPro" id="IPR022313">
    <property type="entry name" value="Phe/His_NH3-lyase_AS"/>
</dbReference>
<dbReference type="PROSITE" id="PS00488">
    <property type="entry name" value="PAL_HISTIDASE"/>
    <property type="match status" value="1"/>
</dbReference>
<comment type="catalytic activity">
    <reaction evidence="7 9">
        <text>L-histidine = trans-urocanate + NH4(+)</text>
        <dbReference type="Rhea" id="RHEA:21232"/>
        <dbReference type="ChEBI" id="CHEBI:17771"/>
        <dbReference type="ChEBI" id="CHEBI:28938"/>
        <dbReference type="ChEBI" id="CHEBI:57595"/>
        <dbReference type="EC" id="4.3.1.3"/>
    </reaction>
</comment>
<evidence type="ECO:0000256" key="2">
    <source>
        <dbReference type="ARBA" id="ARBA00007238"/>
    </source>
</evidence>
<dbReference type="FunFam" id="1.10.275.10:FF:000005">
    <property type="entry name" value="Histidine ammonia-lyase"/>
    <property type="match status" value="1"/>
</dbReference>
<organism evidence="10 11">
    <name type="scientific">Calicophoron daubneyi</name>
    <name type="common">Rumen fluke</name>
    <name type="synonym">Paramphistomum daubneyi</name>
    <dbReference type="NCBI Taxonomy" id="300641"/>
    <lineage>
        <taxon>Eukaryota</taxon>
        <taxon>Metazoa</taxon>
        <taxon>Spiralia</taxon>
        <taxon>Lophotrochozoa</taxon>
        <taxon>Platyhelminthes</taxon>
        <taxon>Trematoda</taxon>
        <taxon>Digenea</taxon>
        <taxon>Plagiorchiida</taxon>
        <taxon>Pronocephalata</taxon>
        <taxon>Paramphistomoidea</taxon>
        <taxon>Paramphistomidae</taxon>
        <taxon>Calicophoron</taxon>
    </lineage>
</organism>
<keyword evidence="6 8" id="KW-0456">Lyase</keyword>
<dbReference type="GO" id="GO:0005737">
    <property type="term" value="C:cytoplasm"/>
    <property type="evidence" value="ECO:0007669"/>
    <property type="project" value="InterPro"/>
</dbReference>
<dbReference type="InterPro" id="IPR024083">
    <property type="entry name" value="Fumarase/histidase_N"/>
</dbReference>
<dbReference type="InterPro" id="IPR005921">
    <property type="entry name" value="HutH"/>
</dbReference>
<evidence type="ECO:0000313" key="11">
    <source>
        <dbReference type="Proteomes" id="UP001497525"/>
    </source>
</evidence>
<evidence type="ECO:0000256" key="9">
    <source>
        <dbReference type="RuleBase" id="RU004479"/>
    </source>
</evidence>
<evidence type="ECO:0000313" key="10">
    <source>
        <dbReference type="EMBL" id="CAL5137627.1"/>
    </source>
</evidence>
<dbReference type="Proteomes" id="UP001497525">
    <property type="component" value="Unassembled WGS sequence"/>
</dbReference>
<protein>
    <recommendedName>
        <fullName evidence="4 9">Histidine ammonia-lyase</fullName>
        <ecNumber evidence="3 9">4.3.1.3</ecNumber>
    </recommendedName>
</protein>
<evidence type="ECO:0000256" key="4">
    <source>
        <dbReference type="ARBA" id="ARBA00017271"/>
    </source>
</evidence>
<evidence type="ECO:0000256" key="1">
    <source>
        <dbReference type="ARBA" id="ARBA00005113"/>
    </source>
</evidence>
<dbReference type="NCBIfam" id="TIGR01225">
    <property type="entry name" value="hutH"/>
    <property type="match status" value="1"/>
</dbReference>
<dbReference type="NCBIfam" id="NF006871">
    <property type="entry name" value="PRK09367.1"/>
    <property type="match status" value="1"/>
</dbReference>
<comment type="pathway">
    <text evidence="1 9">Amino-acid degradation; L-histidine degradation into L-glutamate; N-formimidoyl-L-glutamate from L-histidine: step 1/3.</text>
</comment>
<dbReference type="FunFam" id="1.20.200.10:FF:000003">
    <property type="entry name" value="Histidine ammonia-lyase"/>
    <property type="match status" value="1"/>
</dbReference>
<dbReference type="SUPFAM" id="SSF48557">
    <property type="entry name" value="L-aspartase-like"/>
    <property type="match status" value="1"/>
</dbReference>
<dbReference type="Gene3D" id="1.20.200.10">
    <property type="entry name" value="Fumarase/aspartase (Central domain)"/>
    <property type="match status" value="1"/>
</dbReference>
<evidence type="ECO:0000256" key="5">
    <source>
        <dbReference type="ARBA" id="ARBA00022808"/>
    </source>
</evidence>
<keyword evidence="5 9" id="KW-0369">Histidine metabolism</keyword>
<evidence type="ECO:0000256" key="3">
    <source>
        <dbReference type="ARBA" id="ARBA00012994"/>
    </source>
</evidence>
<dbReference type="PANTHER" id="PTHR10362">
    <property type="entry name" value="HISTIDINE AMMONIA-LYASE"/>
    <property type="match status" value="1"/>
</dbReference>
<name>A0AAV2TMH7_CALDB</name>
<reference evidence="10" key="1">
    <citation type="submission" date="2024-06" db="EMBL/GenBank/DDBJ databases">
        <authorList>
            <person name="Liu X."/>
            <person name="Lenzi L."/>
            <person name="Haldenby T S."/>
            <person name="Uol C."/>
        </authorList>
    </citation>
    <scope>NUCLEOTIDE SEQUENCE</scope>
</reference>
<dbReference type="EMBL" id="CAXLJL010000412">
    <property type="protein sequence ID" value="CAL5137627.1"/>
    <property type="molecule type" value="Genomic_DNA"/>
</dbReference>
<evidence type="ECO:0000256" key="8">
    <source>
        <dbReference type="RuleBase" id="RU003954"/>
    </source>
</evidence>
<dbReference type="InterPro" id="IPR008948">
    <property type="entry name" value="L-Aspartase-like"/>
</dbReference>
<dbReference type="Gene3D" id="1.10.275.10">
    <property type="entry name" value="Fumarase/aspartase (N-terminal domain)"/>
    <property type="match status" value="1"/>
</dbReference>
<accession>A0AAV2TMH7</accession>
<sequence>MHINVKVLSDYFAIETDENETIQCLAEEAIKRSDQIFGGKKPQSPVCKVEAGEARRDVRSTFIIRRQTDSAVLSPRDKIGMVLENGEHIVLDFEGIGTFLNSAFTCCPGKEDSTFCQDISCKEFIYLDGESLTPEDLVKLGQGHYRIALTKESIKRVEAARKVVEDVIARGKITYGVNTGFGMFANTVIPNEKLTQLQFSLIRSHAAGVGDPVGLQATRMLFALRINVLSKGYSGISLDTLEKMIKIYNASCLPWIPEKGSVGASGDLAPLAHLALGLIGEGEMWSPLTGWTTAKNALVSNNLVPLDLKPKEGLCLINGTQLITSIGARALVRSTLLALQADVVAALTLDVSRGTTAAYDADVARVRPHNGQNEVAKRLRSLLNSERYPSEIAGSHKNCSKVQDCYTLRCIPQVHGITWDTIDFVRKVITTEINSATDNPLVFPDRDLIVSAGNFHGEYPGKVLDYLTIAVHELACMSERRIERLINPAYSGLPAFLTKNGGLNSGFMIAHVTAAALTSENKVLCHPSTVDSLPTSSGQEDHVSMGAFAARKCLEVVKNVERVLAIELLAAAQTLEFLRPLKTTAPLEALHRLVRSVSPAWEEDRYMAPDIESVTKLIREGQVWETVRPYLESPVVAETQK</sequence>
<gene>
    <name evidence="10" type="ORF">CDAUBV1_LOCUS11913</name>
</gene>
<dbReference type="Pfam" id="PF00221">
    <property type="entry name" value="Lyase_aromatic"/>
    <property type="match status" value="1"/>
</dbReference>
<dbReference type="GO" id="GO:0004397">
    <property type="term" value="F:histidine ammonia-lyase activity"/>
    <property type="evidence" value="ECO:0007669"/>
    <property type="project" value="UniProtKB-EC"/>
</dbReference>
<comment type="similarity">
    <text evidence="2 8">Belongs to the PAL/histidase family.</text>
</comment>